<dbReference type="GO" id="GO:0043953">
    <property type="term" value="P:protein transport by the Tat complex"/>
    <property type="evidence" value="ECO:0007669"/>
    <property type="project" value="UniProtKB-UniRule"/>
</dbReference>
<evidence type="ECO:0000256" key="8">
    <source>
        <dbReference type="ARBA" id="ARBA00023136"/>
    </source>
</evidence>
<reference evidence="11 12" key="1">
    <citation type="submission" date="2020-06" db="EMBL/GenBank/DDBJ databases">
        <title>Genomic analysis of Salicibibacter sp. NKC5-3.</title>
        <authorList>
            <person name="Oh Y.J."/>
        </authorList>
    </citation>
    <scope>NUCLEOTIDE SEQUENCE [LARGE SCALE GENOMIC DNA]</scope>
    <source>
        <strain evidence="11 12">NKC5-3</strain>
    </source>
</reference>
<evidence type="ECO:0000256" key="10">
    <source>
        <dbReference type="SAM" id="MobiDB-lite"/>
    </source>
</evidence>
<dbReference type="AlphaFoldDB" id="A0A7T6Z5P9"/>
<evidence type="ECO:0000256" key="5">
    <source>
        <dbReference type="ARBA" id="ARBA00022927"/>
    </source>
</evidence>
<keyword evidence="2 9" id="KW-0813">Transport</keyword>
<dbReference type="NCBIfam" id="NF011430">
    <property type="entry name" value="PRK14861.1"/>
    <property type="match status" value="1"/>
</dbReference>
<feature type="region of interest" description="Disordered" evidence="10">
    <location>
        <begin position="41"/>
        <end position="75"/>
    </location>
</feature>
<dbReference type="GO" id="GO:0008320">
    <property type="term" value="F:protein transmembrane transporter activity"/>
    <property type="evidence" value="ECO:0007669"/>
    <property type="project" value="UniProtKB-UniRule"/>
</dbReference>
<comment type="subcellular location">
    <subcellularLocation>
        <location evidence="1 9">Cell membrane</location>
        <topology evidence="1 9">Single-pass membrane protein</topology>
    </subcellularLocation>
</comment>
<dbReference type="GO" id="GO:0033281">
    <property type="term" value="C:TAT protein transport complex"/>
    <property type="evidence" value="ECO:0007669"/>
    <property type="project" value="UniProtKB-UniRule"/>
</dbReference>
<feature type="transmembrane region" description="Helical" evidence="9">
    <location>
        <begin position="6"/>
        <end position="22"/>
    </location>
</feature>
<evidence type="ECO:0000256" key="1">
    <source>
        <dbReference type="ARBA" id="ARBA00004162"/>
    </source>
</evidence>
<keyword evidence="4 9" id="KW-0812">Transmembrane</keyword>
<dbReference type="NCBIfam" id="TIGR01411">
    <property type="entry name" value="tatAE"/>
    <property type="match status" value="1"/>
</dbReference>
<accession>A0A7T6Z5P9</accession>
<evidence type="ECO:0000256" key="4">
    <source>
        <dbReference type="ARBA" id="ARBA00022692"/>
    </source>
</evidence>
<evidence type="ECO:0000256" key="7">
    <source>
        <dbReference type="ARBA" id="ARBA00023010"/>
    </source>
</evidence>
<dbReference type="Proteomes" id="UP000595823">
    <property type="component" value="Chromosome"/>
</dbReference>
<dbReference type="EMBL" id="CP054705">
    <property type="protein sequence ID" value="QQK77286.1"/>
    <property type="molecule type" value="Genomic_DNA"/>
</dbReference>
<feature type="compositionally biased region" description="Polar residues" evidence="10">
    <location>
        <begin position="63"/>
        <end position="75"/>
    </location>
</feature>
<keyword evidence="5 9" id="KW-0653">Protein transport</keyword>
<comment type="similarity">
    <text evidence="9">Belongs to the TatA/E family.</text>
</comment>
<keyword evidence="8 9" id="KW-0472">Membrane</keyword>
<dbReference type="InterPro" id="IPR003369">
    <property type="entry name" value="TatA/B/E"/>
</dbReference>
<evidence type="ECO:0000313" key="11">
    <source>
        <dbReference type="EMBL" id="QQK77286.1"/>
    </source>
</evidence>
<keyword evidence="6 9" id="KW-1133">Transmembrane helix</keyword>
<keyword evidence="12" id="KW-1185">Reference proteome</keyword>
<dbReference type="InterPro" id="IPR006312">
    <property type="entry name" value="TatA/E"/>
</dbReference>
<dbReference type="PANTHER" id="PTHR42982:SF1">
    <property type="entry name" value="SEC-INDEPENDENT PROTEIN TRANSLOCASE PROTEIN TATA"/>
    <property type="match status" value="1"/>
</dbReference>
<evidence type="ECO:0000256" key="6">
    <source>
        <dbReference type="ARBA" id="ARBA00022989"/>
    </source>
</evidence>
<comment type="function">
    <text evidence="9">Part of the twin-arginine translocation (Tat) system that transports large folded proteins containing a characteristic twin-arginine motif in their signal peptide across membranes. TatA could form the protein-conducting channel of the Tat system.</text>
</comment>
<sequence length="75" mass="8270">MLPNIGIPSLILILLIALLIFGPKKLPEIGGAFGKTLNEFKKSTSQMMEDDPPEPERKEINEETANTTSESQKQS</sequence>
<evidence type="ECO:0000256" key="3">
    <source>
        <dbReference type="ARBA" id="ARBA00022475"/>
    </source>
</evidence>
<evidence type="ECO:0000256" key="2">
    <source>
        <dbReference type="ARBA" id="ARBA00022448"/>
    </source>
</evidence>
<dbReference type="KEGG" id="scia:HUG15_18025"/>
<evidence type="ECO:0000256" key="9">
    <source>
        <dbReference type="HAMAP-Rule" id="MF_00236"/>
    </source>
</evidence>
<proteinExistence type="inferred from homology"/>
<keyword evidence="3 9" id="KW-1003">Cell membrane</keyword>
<dbReference type="Pfam" id="PF02416">
    <property type="entry name" value="TatA_B_E"/>
    <property type="match status" value="1"/>
</dbReference>
<comment type="subunit">
    <text evidence="9">Forms a complex with TatC.</text>
</comment>
<dbReference type="HAMAP" id="MF_00236">
    <property type="entry name" value="TatA_E"/>
    <property type="match status" value="1"/>
</dbReference>
<gene>
    <name evidence="9 11" type="primary">tatA</name>
    <name evidence="11" type="ORF">HUG15_18025</name>
</gene>
<organism evidence="11 12">
    <name type="scientific">Salicibibacter cibarius</name>
    <dbReference type="NCBI Taxonomy" id="2743000"/>
    <lineage>
        <taxon>Bacteria</taxon>
        <taxon>Bacillati</taxon>
        <taxon>Bacillota</taxon>
        <taxon>Bacilli</taxon>
        <taxon>Bacillales</taxon>
        <taxon>Bacillaceae</taxon>
        <taxon>Salicibibacter</taxon>
    </lineage>
</organism>
<dbReference type="PANTHER" id="PTHR42982">
    <property type="entry name" value="SEC-INDEPENDENT PROTEIN TRANSLOCASE PROTEIN TATA"/>
    <property type="match status" value="1"/>
</dbReference>
<evidence type="ECO:0000313" key="12">
    <source>
        <dbReference type="Proteomes" id="UP000595823"/>
    </source>
</evidence>
<keyword evidence="7 9" id="KW-0811">Translocation</keyword>
<dbReference type="Gene3D" id="1.20.5.3310">
    <property type="match status" value="1"/>
</dbReference>
<protein>
    <recommendedName>
        <fullName evidence="9">Sec-independent protein translocase protein TatA</fullName>
    </recommendedName>
</protein>
<name>A0A7T6Z5P9_9BACI</name>